<evidence type="ECO:0000256" key="3">
    <source>
        <dbReference type="ARBA" id="ARBA00022475"/>
    </source>
</evidence>
<dbReference type="InterPro" id="IPR011701">
    <property type="entry name" value="MFS"/>
</dbReference>
<keyword evidence="4 8" id="KW-0812">Transmembrane</keyword>
<feature type="transmembrane region" description="Helical" evidence="8">
    <location>
        <begin position="119"/>
        <end position="138"/>
    </location>
</feature>
<protein>
    <submittedName>
        <fullName evidence="10">MFS transporter</fullName>
    </submittedName>
</protein>
<dbReference type="PANTHER" id="PTHR42718">
    <property type="entry name" value="MAJOR FACILITATOR SUPERFAMILY MULTIDRUG TRANSPORTER MFSC"/>
    <property type="match status" value="1"/>
</dbReference>
<feature type="transmembrane region" description="Helical" evidence="8">
    <location>
        <begin position="382"/>
        <end position="401"/>
    </location>
</feature>
<dbReference type="InterPro" id="IPR020846">
    <property type="entry name" value="MFS_dom"/>
</dbReference>
<evidence type="ECO:0000313" key="11">
    <source>
        <dbReference type="Proteomes" id="UP000562984"/>
    </source>
</evidence>
<evidence type="ECO:0000256" key="4">
    <source>
        <dbReference type="ARBA" id="ARBA00022692"/>
    </source>
</evidence>
<dbReference type="CDD" id="cd17321">
    <property type="entry name" value="MFS_MMR_MDR_like"/>
    <property type="match status" value="1"/>
</dbReference>
<dbReference type="InterPro" id="IPR036259">
    <property type="entry name" value="MFS_trans_sf"/>
</dbReference>
<feature type="compositionally biased region" description="Low complexity" evidence="7">
    <location>
        <begin position="476"/>
        <end position="486"/>
    </location>
</feature>
<dbReference type="PROSITE" id="PS50850">
    <property type="entry name" value="MFS"/>
    <property type="match status" value="1"/>
</dbReference>
<feature type="transmembrane region" description="Helical" evidence="8">
    <location>
        <begin position="246"/>
        <end position="266"/>
    </location>
</feature>
<dbReference type="AlphaFoldDB" id="A0A849A9M2"/>
<feature type="transmembrane region" description="Helical" evidence="8">
    <location>
        <begin position="178"/>
        <end position="196"/>
    </location>
</feature>
<dbReference type="GO" id="GO:0005886">
    <property type="term" value="C:plasma membrane"/>
    <property type="evidence" value="ECO:0007669"/>
    <property type="project" value="UniProtKB-SubCell"/>
</dbReference>
<feature type="transmembrane region" description="Helical" evidence="8">
    <location>
        <begin position="202"/>
        <end position="225"/>
    </location>
</feature>
<dbReference type="SUPFAM" id="SSF103473">
    <property type="entry name" value="MFS general substrate transporter"/>
    <property type="match status" value="1"/>
</dbReference>
<dbReference type="Gene3D" id="1.20.1720.10">
    <property type="entry name" value="Multidrug resistance protein D"/>
    <property type="match status" value="1"/>
</dbReference>
<evidence type="ECO:0000256" key="1">
    <source>
        <dbReference type="ARBA" id="ARBA00004651"/>
    </source>
</evidence>
<comment type="subcellular location">
    <subcellularLocation>
        <location evidence="1">Cell membrane</location>
        <topology evidence="1">Multi-pass membrane protein</topology>
    </subcellularLocation>
</comment>
<keyword evidence="11" id="KW-1185">Reference proteome</keyword>
<dbReference type="Pfam" id="PF07690">
    <property type="entry name" value="MFS_1"/>
    <property type="match status" value="1"/>
</dbReference>
<feature type="transmembrane region" description="Helical" evidence="8">
    <location>
        <begin position="421"/>
        <end position="440"/>
    </location>
</feature>
<evidence type="ECO:0000256" key="7">
    <source>
        <dbReference type="SAM" id="MobiDB-lite"/>
    </source>
</evidence>
<feature type="transmembrane region" description="Helical" evidence="8">
    <location>
        <begin position="272"/>
        <end position="294"/>
    </location>
</feature>
<dbReference type="NCBIfam" id="TIGR00711">
    <property type="entry name" value="efflux_EmrB"/>
    <property type="match status" value="1"/>
</dbReference>
<feature type="transmembrane region" description="Helical" evidence="8">
    <location>
        <begin position="27"/>
        <end position="45"/>
    </location>
</feature>
<feature type="region of interest" description="Disordered" evidence="7">
    <location>
        <begin position="447"/>
        <end position="486"/>
    </location>
</feature>
<feature type="transmembrane region" description="Helical" evidence="8">
    <location>
        <begin position="338"/>
        <end position="361"/>
    </location>
</feature>
<sequence length="486" mass="49592">MVVLDATIVNIALPDIQSALGFSPTGLTWVVTAYTLTFGGLLLLGARAGDILGRKRVFVIGVAIFTIASLVGGMANSAGLLLAARAVQGLGGALAAPSALSTLMTLYPEAGERTKALGWYAAVSVGGSAIGLIAGGLLTQLASWRWVLFVNVPIGLLLVAAALRAMPESERHRGHFDLPGAVTSTLGMTSLVYGLVRAADSGWGDALTLLALGAAVVLLAGFIVIERRAEAPVVPLGLFADRNRASSLLGRLLLVAGILGMFFFLTQFLQDIWGYSPTATGVAFLPLTVMLFVMSQLSARVVTRRLGAPTTVLIGLTFSAVALFLLSRITPDSGYLSVLVPLVMFGSGNGLAFVPLTSLALDGAPQHQAGAASGLVNAFHQVGGALGLAVLATVFTHAAGPAVGGAGPAADAAFVTGVQHAFVWASGFLVATVLLLAIVARRPASEPAAGSAGRDKTVRAGNSKRHNESRDDADAELALAEAAEAG</sequence>
<dbReference type="Gene3D" id="1.20.1250.20">
    <property type="entry name" value="MFS general substrate transporter like domains"/>
    <property type="match status" value="1"/>
</dbReference>
<dbReference type="Proteomes" id="UP000562984">
    <property type="component" value="Unassembled WGS sequence"/>
</dbReference>
<keyword evidence="3" id="KW-1003">Cell membrane</keyword>
<evidence type="ECO:0000259" key="9">
    <source>
        <dbReference type="PROSITE" id="PS50850"/>
    </source>
</evidence>
<accession>A0A849A9M2</accession>
<comment type="caution">
    <text evidence="10">The sequence shown here is derived from an EMBL/GenBank/DDBJ whole genome shotgun (WGS) entry which is preliminary data.</text>
</comment>
<dbReference type="GO" id="GO:0022857">
    <property type="term" value="F:transmembrane transporter activity"/>
    <property type="evidence" value="ECO:0007669"/>
    <property type="project" value="InterPro"/>
</dbReference>
<gene>
    <name evidence="10" type="ORF">HKD39_08725</name>
</gene>
<evidence type="ECO:0000256" key="5">
    <source>
        <dbReference type="ARBA" id="ARBA00022989"/>
    </source>
</evidence>
<evidence type="ECO:0000256" key="2">
    <source>
        <dbReference type="ARBA" id="ARBA00022448"/>
    </source>
</evidence>
<evidence type="ECO:0000256" key="8">
    <source>
        <dbReference type="SAM" id="Phobius"/>
    </source>
</evidence>
<feature type="transmembrane region" description="Helical" evidence="8">
    <location>
        <begin position="87"/>
        <end position="107"/>
    </location>
</feature>
<feature type="domain" description="Major facilitator superfamily (MFS) profile" evidence="9">
    <location>
        <begin position="1"/>
        <end position="444"/>
    </location>
</feature>
<feature type="transmembrane region" description="Helical" evidence="8">
    <location>
        <begin position="306"/>
        <end position="326"/>
    </location>
</feature>
<reference evidence="10 11" key="1">
    <citation type="submission" date="2020-05" db="EMBL/GenBank/DDBJ databases">
        <title>Nakamurella sp. DB0629 isolated from air conditioner.</title>
        <authorList>
            <person name="Kim D.H."/>
            <person name="Kim D.-U."/>
        </authorList>
    </citation>
    <scope>NUCLEOTIDE SEQUENCE [LARGE SCALE GENOMIC DNA]</scope>
    <source>
        <strain evidence="10 11">DB0629</strain>
    </source>
</reference>
<proteinExistence type="predicted"/>
<keyword evidence="6 8" id="KW-0472">Membrane</keyword>
<feature type="transmembrane region" description="Helical" evidence="8">
    <location>
        <begin position="57"/>
        <end position="75"/>
    </location>
</feature>
<keyword evidence="2" id="KW-0813">Transport</keyword>
<keyword evidence="5 8" id="KW-1133">Transmembrane helix</keyword>
<evidence type="ECO:0000313" key="10">
    <source>
        <dbReference type="EMBL" id="NNG35791.1"/>
    </source>
</evidence>
<evidence type="ECO:0000256" key="6">
    <source>
        <dbReference type="ARBA" id="ARBA00023136"/>
    </source>
</evidence>
<dbReference type="EMBL" id="JABEND010000004">
    <property type="protein sequence ID" value="NNG35791.1"/>
    <property type="molecule type" value="Genomic_DNA"/>
</dbReference>
<feature type="transmembrane region" description="Helical" evidence="8">
    <location>
        <begin position="144"/>
        <end position="166"/>
    </location>
</feature>
<dbReference type="PANTHER" id="PTHR42718:SF46">
    <property type="entry name" value="BLR6921 PROTEIN"/>
    <property type="match status" value="1"/>
</dbReference>
<name>A0A849A9M2_9ACTN</name>
<organism evidence="10 11">
    <name type="scientific">Nakamurella aerolata</name>
    <dbReference type="NCBI Taxonomy" id="1656892"/>
    <lineage>
        <taxon>Bacteria</taxon>
        <taxon>Bacillati</taxon>
        <taxon>Actinomycetota</taxon>
        <taxon>Actinomycetes</taxon>
        <taxon>Nakamurellales</taxon>
        <taxon>Nakamurellaceae</taxon>
        <taxon>Nakamurella</taxon>
    </lineage>
</organism>
<dbReference type="InterPro" id="IPR004638">
    <property type="entry name" value="EmrB-like"/>
</dbReference>